<reference evidence="2 3" key="1">
    <citation type="submission" date="2016-10" db="EMBL/GenBank/DDBJ databases">
        <title>Genome sequence of Streptomyces sp. MUSC 1.</title>
        <authorList>
            <person name="Lee L.-H."/>
            <person name="Ser H.-L."/>
            <person name="Law J.W.-F."/>
        </authorList>
    </citation>
    <scope>NUCLEOTIDE SEQUENCE [LARGE SCALE GENOMIC DNA]</scope>
    <source>
        <strain evidence="2 3">MUSC 1</strain>
    </source>
</reference>
<evidence type="ECO:0000313" key="3">
    <source>
        <dbReference type="Proteomes" id="UP000179642"/>
    </source>
</evidence>
<dbReference type="RefSeq" id="WP_071380206.1">
    <property type="nucleotide sequence ID" value="NZ_MLYO01000016.1"/>
</dbReference>
<organism evidence="2 3">
    <name type="scientific">Streptomyces monashensis</name>
    <dbReference type="NCBI Taxonomy" id="1678012"/>
    <lineage>
        <taxon>Bacteria</taxon>
        <taxon>Bacillati</taxon>
        <taxon>Actinomycetota</taxon>
        <taxon>Actinomycetes</taxon>
        <taxon>Kitasatosporales</taxon>
        <taxon>Streptomycetaceae</taxon>
        <taxon>Streptomyces</taxon>
    </lineage>
</organism>
<name>A0A1S2QIU3_9ACTN</name>
<dbReference type="AlphaFoldDB" id="A0A1S2QIU3"/>
<accession>A0A1S2QIU3</accession>
<feature type="compositionally biased region" description="Basic and acidic residues" evidence="1">
    <location>
        <begin position="72"/>
        <end position="86"/>
    </location>
</feature>
<keyword evidence="3" id="KW-1185">Reference proteome</keyword>
<evidence type="ECO:0000256" key="1">
    <source>
        <dbReference type="SAM" id="MobiDB-lite"/>
    </source>
</evidence>
<gene>
    <name evidence="2" type="ORF">BIV23_08770</name>
</gene>
<feature type="region of interest" description="Disordered" evidence="1">
    <location>
        <begin position="38"/>
        <end position="86"/>
    </location>
</feature>
<comment type="caution">
    <text evidence="2">The sequence shown here is derived from an EMBL/GenBank/DDBJ whole genome shotgun (WGS) entry which is preliminary data.</text>
</comment>
<protein>
    <submittedName>
        <fullName evidence="2">Uncharacterized protein</fullName>
    </submittedName>
</protein>
<dbReference type="Proteomes" id="UP000179642">
    <property type="component" value="Unassembled WGS sequence"/>
</dbReference>
<evidence type="ECO:0000313" key="2">
    <source>
        <dbReference type="EMBL" id="OIK06079.1"/>
    </source>
</evidence>
<proteinExistence type="predicted"/>
<feature type="compositionally biased region" description="Polar residues" evidence="1">
    <location>
        <begin position="52"/>
        <end position="62"/>
    </location>
</feature>
<sequence length="86" mass="8688">MSEELGSAGQPKGLLEQMEELMAALNADLSELAGLHAAGTAPAHADEGGTERSGQCRLTTGATPADGSDVASGREERHRAEVSNGG</sequence>
<dbReference type="EMBL" id="MLYO01000016">
    <property type="protein sequence ID" value="OIK06079.1"/>
    <property type="molecule type" value="Genomic_DNA"/>
</dbReference>